<accession>A0ABM1TGC6</accession>
<protein>
    <submittedName>
        <fullName evidence="2">Uncharacterized protein LOC106470602 isoform X1</fullName>
    </submittedName>
</protein>
<reference evidence="2" key="1">
    <citation type="submission" date="2025-08" db="UniProtKB">
        <authorList>
            <consortium name="RefSeq"/>
        </authorList>
    </citation>
    <scope>IDENTIFICATION</scope>
    <source>
        <tissue evidence="2">Muscle</tissue>
    </source>
</reference>
<keyword evidence="1" id="KW-1185">Reference proteome</keyword>
<gene>
    <name evidence="2" type="primary">LOC106470602</name>
</gene>
<evidence type="ECO:0000313" key="1">
    <source>
        <dbReference type="Proteomes" id="UP000694941"/>
    </source>
</evidence>
<proteinExistence type="predicted"/>
<sequence>MQLISDFQYKRMSTKMLGKLATFHQQKQKLHQVIKQAAGDLCVDEQKKMKLIKEQIHDLKFQLHNELRRREIFKRLPELEATEVQWRVTVLRLSKEDLVRQKTLTQQEAVHTQLLSFFQRFREMEDAKNKKAFKQHQERLENVLIELLDKYWRKQHTKEFAEEKVRRMQGSNQEDFENFWNPVLHELVNTGFRFSKVLKRTSDVVYTVQRACSPRQRSFTMVDFGSTSVRKQ</sequence>
<dbReference type="RefSeq" id="XP_022254932.1">
    <property type="nucleotide sequence ID" value="XM_022399224.1"/>
</dbReference>
<organism evidence="1 2">
    <name type="scientific">Limulus polyphemus</name>
    <name type="common">Atlantic horseshoe crab</name>
    <dbReference type="NCBI Taxonomy" id="6850"/>
    <lineage>
        <taxon>Eukaryota</taxon>
        <taxon>Metazoa</taxon>
        <taxon>Ecdysozoa</taxon>
        <taxon>Arthropoda</taxon>
        <taxon>Chelicerata</taxon>
        <taxon>Merostomata</taxon>
        <taxon>Xiphosura</taxon>
        <taxon>Limulidae</taxon>
        <taxon>Limulus</taxon>
    </lineage>
</organism>
<dbReference type="GeneID" id="106470602"/>
<dbReference type="Proteomes" id="UP000694941">
    <property type="component" value="Unplaced"/>
</dbReference>
<name>A0ABM1TGC6_LIMPO</name>
<evidence type="ECO:0000313" key="2">
    <source>
        <dbReference type="RefSeq" id="XP_022254932.1"/>
    </source>
</evidence>